<evidence type="ECO:0000313" key="2">
    <source>
        <dbReference type="EMBL" id="KAG5453896.1"/>
    </source>
</evidence>
<protein>
    <submittedName>
        <fullName evidence="2">Uncharacterized protein</fullName>
    </submittedName>
</protein>
<evidence type="ECO:0000313" key="3">
    <source>
        <dbReference type="Proteomes" id="UP000286415"/>
    </source>
</evidence>
<organism evidence="2 3">
    <name type="scientific">Clonorchis sinensis</name>
    <name type="common">Chinese liver fluke</name>
    <dbReference type="NCBI Taxonomy" id="79923"/>
    <lineage>
        <taxon>Eukaryota</taxon>
        <taxon>Metazoa</taxon>
        <taxon>Spiralia</taxon>
        <taxon>Lophotrochozoa</taxon>
        <taxon>Platyhelminthes</taxon>
        <taxon>Trematoda</taxon>
        <taxon>Digenea</taxon>
        <taxon>Opisthorchiida</taxon>
        <taxon>Opisthorchiata</taxon>
        <taxon>Opisthorchiidae</taxon>
        <taxon>Clonorchis</taxon>
    </lineage>
</organism>
<proteinExistence type="predicted"/>
<reference evidence="2 3" key="2">
    <citation type="journal article" date="2021" name="Genomics">
        <title>High-quality reference genome for Clonorchis sinensis.</title>
        <authorList>
            <person name="Young N.D."/>
            <person name="Stroehlein A.J."/>
            <person name="Kinkar L."/>
            <person name="Wang T."/>
            <person name="Sohn W.M."/>
            <person name="Chang B.C.H."/>
            <person name="Kaur P."/>
            <person name="Weisz D."/>
            <person name="Dudchenko O."/>
            <person name="Aiden E.L."/>
            <person name="Korhonen P.K."/>
            <person name="Gasser R.B."/>
        </authorList>
    </citation>
    <scope>NUCLEOTIDE SEQUENCE [LARGE SCALE GENOMIC DNA]</scope>
    <source>
        <strain evidence="2">Cs-k2</strain>
    </source>
</reference>
<evidence type="ECO:0000256" key="1">
    <source>
        <dbReference type="SAM" id="MobiDB-lite"/>
    </source>
</evidence>
<sequence>MLNALQGAAQSVRHTGSGVRFNGKNVHSTPCATHKSVVRTQRTHNGEQTQVTDCDFRKSQSDNSFGGLRKADPSIRDDHRLVDQKVHITTNSTHSAPIRDYADVYYSRSALPNGDQVRLDEGRRSWCSQLLKDGVSQATEAFCEFPCNPIMTSTSGVMRDPAGLQNMHQTLWLHRSWIPRINIRGNTLSGNTSHRLERGEATNSRKPRPSTLLCRLSPQAATSSSLVFTHEPWTRIGRLRSRTTLPNAESLTTLRSQSSSEKGGNNQHRPIGRPCSYQHYHCRELDGGLPSQLLIYTTCHIPHTKGLAEFLKPVDRHRHRDGSSGYSTNLLTGRSMVRTRPLSLDFPCLGLGNLAVSQPSCFLWVAWQLGTERSQSGNMNPNECKNIWYGNTRVNPRN</sequence>
<dbReference type="AlphaFoldDB" id="A0A419QI54"/>
<dbReference type="InParanoid" id="A0A419QI54"/>
<name>A0A419QI54_CLOSI</name>
<dbReference type="Proteomes" id="UP000286415">
    <property type="component" value="Unassembled WGS sequence"/>
</dbReference>
<accession>A0A419QI54</accession>
<gene>
    <name evidence="2" type="ORF">CSKR_108577</name>
</gene>
<feature type="compositionally biased region" description="Polar residues" evidence="1">
    <location>
        <begin position="244"/>
        <end position="268"/>
    </location>
</feature>
<dbReference type="EMBL" id="NIRI02000010">
    <property type="protein sequence ID" value="KAG5453896.1"/>
    <property type="molecule type" value="Genomic_DNA"/>
</dbReference>
<feature type="region of interest" description="Disordered" evidence="1">
    <location>
        <begin position="188"/>
        <end position="210"/>
    </location>
</feature>
<comment type="caution">
    <text evidence="2">The sequence shown here is derived from an EMBL/GenBank/DDBJ whole genome shotgun (WGS) entry which is preliminary data.</text>
</comment>
<keyword evidence="3" id="KW-1185">Reference proteome</keyword>
<feature type="region of interest" description="Disordered" evidence="1">
    <location>
        <begin position="244"/>
        <end position="271"/>
    </location>
</feature>
<feature type="region of interest" description="Disordered" evidence="1">
    <location>
        <begin position="1"/>
        <end position="27"/>
    </location>
</feature>
<reference evidence="2 3" key="1">
    <citation type="journal article" date="2018" name="Biotechnol. Adv.">
        <title>Improved genomic resources and new bioinformatic workflow for the carcinogenic parasite Clonorchis sinensis: Biotechnological implications.</title>
        <authorList>
            <person name="Wang D."/>
            <person name="Korhonen P.K."/>
            <person name="Gasser R.B."/>
            <person name="Young N.D."/>
        </authorList>
    </citation>
    <scope>NUCLEOTIDE SEQUENCE [LARGE SCALE GENOMIC DNA]</scope>
    <source>
        <strain evidence="2">Cs-k2</strain>
    </source>
</reference>